<dbReference type="STRING" id="344612.A1CR86"/>
<evidence type="ECO:0000256" key="8">
    <source>
        <dbReference type="ARBA" id="ARBA00023136"/>
    </source>
</evidence>
<evidence type="ECO:0000256" key="7">
    <source>
        <dbReference type="ARBA" id="ARBA00022989"/>
    </source>
</evidence>
<dbReference type="GO" id="GO:0015105">
    <property type="term" value="F:arsenite transmembrane transporter activity"/>
    <property type="evidence" value="ECO:0007669"/>
    <property type="project" value="TreeGrafter"/>
</dbReference>
<reference evidence="11 12" key="1">
    <citation type="journal article" date="2008" name="PLoS Genet.">
        <title>Genomic islands in the pathogenic filamentous fungus Aspergillus fumigatus.</title>
        <authorList>
            <person name="Fedorova N.D."/>
            <person name="Khaldi N."/>
            <person name="Joardar V.S."/>
            <person name="Maiti R."/>
            <person name="Amedeo P."/>
            <person name="Anderson M.J."/>
            <person name="Crabtree J."/>
            <person name="Silva J.C."/>
            <person name="Badger J.H."/>
            <person name="Albarraq A."/>
            <person name="Angiuoli S."/>
            <person name="Bussey H."/>
            <person name="Bowyer P."/>
            <person name="Cotty P.J."/>
            <person name="Dyer P.S."/>
            <person name="Egan A."/>
            <person name="Galens K."/>
            <person name="Fraser-Liggett C.M."/>
            <person name="Haas B.J."/>
            <person name="Inman J.M."/>
            <person name="Kent R."/>
            <person name="Lemieux S."/>
            <person name="Malavazi I."/>
            <person name="Orvis J."/>
            <person name="Roemer T."/>
            <person name="Ronning C.M."/>
            <person name="Sundaram J.P."/>
            <person name="Sutton G."/>
            <person name="Turner G."/>
            <person name="Venter J.C."/>
            <person name="White O.R."/>
            <person name="Whitty B.R."/>
            <person name="Youngman P."/>
            <person name="Wolfe K.H."/>
            <person name="Goldman G.H."/>
            <person name="Wortman J.R."/>
            <person name="Jiang B."/>
            <person name="Denning D.W."/>
            <person name="Nierman W.C."/>
        </authorList>
    </citation>
    <scope>NUCLEOTIDE SEQUENCE [LARGE SCALE GENOMIC DNA]</scope>
    <source>
        <strain evidence="12">ATCC 1007 / CBS 513.65 / DSM 816 / NCTC 3887 / NRRL 1</strain>
    </source>
</reference>
<dbReference type="NCBIfam" id="TIGR00832">
    <property type="entry name" value="acr3"/>
    <property type="match status" value="1"/>
</dbReference>
<protein>
    <submittedName>
        <fullName evidence="11">Arsenite efflux transporter ArsB, puative</fullName>
    </submittedName>
</protein>
<dbReference type="OMA" id="WIFIRQV"/>
<evidence type="ECO:0000313" key="12">
    <source>
        <dbReference type="Proteomes" id="UP000006701"/>
    </source>
</evidence>
<evidence type="ECO:0000256" key="4">
    <source>
        <dbReference type="ARBA" id="ARBA00022475"/>
    </source>
</evidence>
<dbReference type="GO" id="GO:0005886">
    <property type="term" value="C:plasma membrane"/>
    <property type="evidence" value="ECO:0007669"/>
    <property type="project" value="UniProtKB-SubCell"/>
</dbReference>
<feature type="transmembrane region" description="Helical" evidence="10">
    <location>
        <begin position="288"/>
        <end position="310"/>
    </location>
</feature>
<dbReference type="VEuPathDB" id="FungiDB:ACLA_028820"/>
<gene>
    <name evidence="11" type="ORF">ACLA_028820</name>
</gene>
<evidence type="ECO:0000256" key="5">
    <source>
        <dbReference type="ARBA" id="ARBA00022692"/>
    </source>
</evidence>
<dbReference type="PIRSF" id="PIRSF005508">
    <property type="entry name" value="Acr3"/>
    <property type="match status" value="1"/>
</dbReference>
<keyword evidence="5 9" id="KW-0812">Transmembrane</keyword>
<dbReference type="Gene3D" id="1.20.1530.20">
    <property type="match status" value="1"/>
</dbReference>
<dbReference type="InterPro" id="IPR004706">
    <property type="entry name" value="Arsenical-R_Acr3"/>
</dbReference>
<dbReference type="AlphaFoldDB" id="A1CR86"/>
<keyword evidence="8 9" id="KW-0472">Membrane</keyword>
<accession>A1CR86</accession>
<dbReference type="GO" id="GO:0015297">
    <property type="term" value="F:antiporter activity"/>
    <property type="evidence" value="ECO:0007669"/>
    <property type="project" value="UniProtKB-UniRule"/>
</dbReference>
<dbReference type="GO" id="GO:0046685">
    <property type="term" value="P:response to arsenic-containing substance"/>
    <property type="evidence" value="ECO:0007669"/>
    <property type="project" value="UniProtKB-KW"/>
</dbReference>
<dbReference type="KEGG" id="act:ACLA_028820"/>
<evidence type="ECO:0000313" key="11">
    <source>
        <dbReference type="EMBL" id="EAW08157.1"/>
    </source>
</evidence>
<evidence type="ECO:0000256" key="3">
    <source>
        <dbReference type="ARBA" id="ARBA00022448"/>
    </source>
</evidence>
<evidence type="ECO:0000256" key="10">
    <source>
        <dbReference type="SAM" id="Phobius"/>
    </source>
</evidence>
<keyword evidence="4 9" id="KW-1003">Cell membrane</keyword>
<dbReference type="InterPro" id="IPR038770">
    <property type="entry name" value="Na+/solute_symporter_sf"/>
</dbReference>
<feature type="transmembrane region" description="Helical" evidence="10">
    <location>
        <begin position="257"/>
        <end position="276"/>
    </location>
</feature>
<evidence type="ECO:0000256" key="1">
    <source>
        <dbReference type="ARBA" id="ARBA00004651"/>
    </source>
</evidence>
<keyword evidence="12" id="KW-1185">Reference proteome</keyword>
<keyword evidence="3 9" id="KW-0813">Transport</keyword>
<feature type="transmembrane region" description="Helical" evidence="10">
    <location>
        <begin position="154"/>
        <end position="172"/>
    </location>
</feature>
<organism evidence="11 12">
    <name type="scientific">Aspergillus clavatus (strain ATCC 1007 / CBS 513.65 / DSM 816 / NCTC 3887 / NRRL 1 / QM 1276 / 107)</name>
    <dbReference type="NCBI Taxonomy" id="344612"/>
    <lineage>
        <taxon>Eukaryota</taxon>
        <taxon>Fungi</taxon>
        <taxon>Dikarya</taxon>
        <taxon>Ascomycota</taxon>
        <taxon>Pezizomycotina</taxon>
        <taxon>Eurotiomycetes</taxon>
        <taxon>Eurotiomycetidae</taxon>
        <taxon>Eurotiales</taxon>
        <taxon>Aspergillaceae</taxon>
        <taxon>Aspergillus</taxon>
        <taxon>Aspergillus subgen. Fumigati</taxon>
    </lineage>
</organism>
<dbReference type="EMBL" id="DS027059">
    <property type="protein sequence ID" value="EAW08157.1"/>
    <property type="molecule type" value="Genomic_DNA"/>
</dbReference>
<feature type="transmembrane region" description="Helical" evidence="10">
    <location>
        <begin position="81"/>
        <end position="100"/>
    </location>
</feature>
<dbReference type="OrthoDB" id="187348at2759"/>
<evidence type="ECO:0000256" key="9">
    <source>
        <dbReference type="PIRNR" id="PIRNR005508"/>
    </source>
</evidence>
<dbReference type="Pfam" id="PF01758">
    <property type="entry name" value="SBF"/>
    <property type="match status" value="1"/>
</dbReference>
<comment type="similarity">
    <text evidence="2 9">Belongs to the arsenical resistance-3 (ACR3) (TC 2.A.59) family.</text>
</comment>
<feature type="transmembrane region" description="Helical" evidence="10">
    <location>
        <begin position="50"/>
        <end position="69"/>
    </location>
</feature>
<keyword evidence="7 9" id="KW-1133">Transmembrane helix</keyword>
<dbReference type="InterPro" id="IPR002657">
    <property type="entry name" value="BilAc:Na_symport/Acr3"/>
</dbReference>
<sequence>MSQEQNGISPSQHPCDIEAWSIPDPQKPDGNAATAGPTSAFQQLAILDRFLAVWIFLAMAIGIILGNFVPNTSRALDKGRFVGVSVPIAIGLLVMMYPILCKVRFETLHRSFREKDLWIQVAFSVVFNWIIAPLFMLGLSWAFLPDERGLREGLILVGIARCIAMVLIWTGLAGGDGEYCAILVAINSVLQMVLFAPIAILFIRVIGNSEGLTIEYSLAAKSVGVFLGIPLGAAIVTRFTLRFLIGKEWYDQTFLKLISPLSLIGLLFTILVLFASQGRQVVHQIVSVIRVAAPLIVYFSVIFIVTLLIARRLGFGYKLSCTQSFTAASNNFELAIAVAIATFGVDSDQALAATVGPLVEVPVLLALVYVVKWFARRQQWQ</sequence>
<evidence type="ECO:0000256" key="6">
    <source>
        <dbReference type="ARBA" id="ARBA00022849"/>
    </source>
</evidence>
<keyword evidence="6" id="KW-0059">Arsenical resistance</keyword>
<dbReference type="RefSeq" id="XP_001269583.1">
    <property type="nucleotide sequence ID" value="XM_001269582.1"/>
</dbReference>
<dbReference type="GO" id="GO:0015104">
    <property type="term" value="F:antimonite transmembrane transporter activity"/>
    <property type="evidence" value="ECO:0007669"/>
    <property type="project" value="TreeGrafter"/>
</dbReference>
<dbReference type="GeneID" id="4701001"/>
<name>A1CR86_ASPCL</name>
<feature type="transmembrane region" description="Helical" evidence="10">
    <location>
        <begin position="322"/>
        <end position="344"/>
    </location>
</feature>
<evidence type="ECO:0000256" key="2">
    <source>
        <dbReference type="ARBA" id="ARBA00010110"/>
    </source>
</evidence>
<dbReference type="Proteomes" id="UP000006701">
    <property type="component" value="Unassembled WGS sequence"/>
</dbReference>
<feature type="transmembrane region" description="Helical" evidence="10">
    <location>
        <begin position="121"/>
        <end position="142"/>
    </location>
</feature>
<dbReference type="HOGENOM" id="CLU_022869_0_0_1"/>
<feature type="transmembrane region" description="Helical" evidence="10">
    <location>
        <begin position="179"/>
        <end position="203"/>
    </location>
</feature>
<dbReference type="PANTHER" id="PTHR43057:SF1">
    <property type="entry name" value="ARSENICAL-RESISTANCE PROTEIN 3"/>
    <property type="match status" value="1"/>
</dbReference>
<feature type="transmembrane region" description="Helical" evidence="10">
    <location>
        <begin position="223"/>
        <end position="245"/>
    </location>
</feature>
<comment type="subcellular location">
    <subcellularLocation>
        <location evidence="1 9">Cell membrane</location>
        <topology evidence="1 9">Multi-pass membrane protein</topology>
    </subcellularLocation>
</comment>
<dbReference type="PANTHER" id="PTHR43057">
    <property type="entry name" value="ARSENITE EFFLUX TRANSPORTER"/>
    <property type="match status" value="1"/>
</dbReference>
<dbReference type="FunFam" id="1.20.1530.20:FF:000009">
    <property type="entry name" value="Arsenite transporter, ACR3 family"/>
    <property type="match status" value="1"/>
</dbReference>
<dbReference type="eggNOG" id="ENOG502QPKH">
    <property type="taxonomic scope" value="Eukaryota"/>
</dbReference>
<feature type="transmembrane region" description="Helical" evidence="10">
    <location>
        <begin position="350"/>
        <end position="371"/>
    </location>
</feature>
<proteinExistence type="inferred from homology"/>